<organism evidence="2 3">
    <name type="scientific">Arachidicoccus ginsenosidivorans</name>
    <dbReference type="NCBI Taxonomy" id="496057"/>
    <lineage>
        <taxon>Bacteria</taxon>
        <taxon>Pseudomonadati</taxon>
        <taxon>Bacteroidota</taxon>
        <taxon>Chitinophagia</taxon>
        <taxon>Chitinophagales</taxon>
        <taxon>Chitinophagaceae</taxon>
        <taxon>Arachidicoccus</taxon>
    </lineage>
</organism>
<dbReference type="KEGG" id="agi:FSB73_14685"/>
<dbReference type="InterPro" id="IPR025965">
    <property type="entry name" value="FlgD/Vpr_Ig-like"/>
</dbReference>
<evidence type="ECO:0000259" key="1">
    <source>
        <dbReference type="Pfam" id="PF13860"/>
    </source>
</evidence>
<feature type="domain" description="FlgD/Vpr Ig-like" evidence="1">
    <location>
        <begin position="48"/>
        <end position="123"/>
    </location>
</feature>
<sequence length="133" mass="14993">MTQDGTYQLIVKGQGKTGDASTVTDYSVNFQVYNKPMISDMFNYPNPFTSSTAFVFTITGTQVPQNIRIQILTVTGKIVKEITKDELGPLHIGRNITDYKWDGTDSYGQKLANGVYIYRVITNQDGKNWIILR</sequence>
<proteinExistence type="predicted"/>
<evidence type="ECO:0000313" key="3">
    <source>
        <dbReference type="Proteomes" id="UP000321291"/>
    </source>
</evidence>
<accession>A0A5B8VPY0</accession>
<evidence type="ECO:0000313" key="2">
    <source>
        <dbReference type="EMBL" id="QEC72736.1"/>
    </source>
</evidence>
<dbReference type="AlphaFoldDB" id="A0A5B8VPY0"/>
<dbReference type="EMBL" id="CP042434">
    <property type="protein sequence ID" value="QEC72736.1"/>
    <property type="molecule type" value="Genomic_DNA"/>
</dbReference>
<keyword evidence="3" id="KW-1185">Reference proteome</keyword>
<dbReference type="Gene3D" id="2.60.40.4070">
    <property type="match status" value="1"/>
</dbReference>
<dbReference type="OrthoDB" id="9809780at2"/>
<dbReference type="RefSeq" id="WP_146783724.1">
    <property type="nucleotide sequence ID" value="NZ_CP042434.1"/>
</dbReference>
<gene>
    <name evidence="2" type="ORF">FSB73_14685</name>
</gene>
<protein>
    <recommendedName>
        <fullName evidence="1">FlgD/Vpr Ig-like domain-containing protein</fullName>
    </recommendedName>
</protein>
<dbReference type="Pfam" id="PF13860">
    <property type="entry name" value="FlgD_ig"/>
    <property type="match status" value="1"/>
</dbReference>
<reference evidence="2 3" key="1">
    <citation type="journal article" date="2017" name="Int. J. Syst. Evol. Microbiol.">
        <title>Arachidicoccus ginsenosidivorans sp. nov., with ginsenoside-converting activity isolated from ginseng cultivating soil.</title>
        <authorList>
            <person name="Siddiqi M.Z."/>
            <person name="Aslam Z."/>
            <person name="Im W.T."/>
        </authorList>
    </citation>
    <scope>NUCLEOTIDE SEQUENCE [LARGE SCALE GENOMIC DNA]</scope>
    <source>
        <strain evidence="2 3">Gsoil 809</strain>
    </source>
</reference>
<name>A0A5B8VPY0_9BACT</name>
<dbReference type="Proteomes" id="UP000321291">
    <property type="component" value="Chromosome"/>
</dbReference>